<dbReference type="InterPro" id="IPR047137">
    <property type="entry name" value="ORF3"/>
</dbReference>
<dbReference type="AlphaFoldDB" id="A0AAD8XXJ9"/>
<feature type="domain" description="Coenzyme Q-binding protein COQ10 START" evidence="1">
    <location>
        <begin position="135"/>
        <end position="241"/>
    </location>
</feature>
<keyword evidence="3" id="KW-1185">Reference proteome</keyword>
<dbReference type="Pfam" id="PF03364">
    <property type="entry name" value="Polyketide_cyc"/>
    <property type="match status" value="1"/>
</dbReference>
<dbReference type="PANTHER" id="PTHR33824:SF7">
    <property type="entry name" value="POLYKETIDE CYCLASE_DEHYDRASE AND LIPID TRANSPORT SUPERFAMILY PROTEIN"/>
    <property type="match status" value="1"/>
</dbReference>
<gene>
    <name evidence="2" type="ORF">QTG54_014217</name>
</gene>
<proteinExistence type="predicted"/>
<dbReference type="InterPro" id="IPR005031">
    <property type="entry name" value="COQ10_START"/>
</dbReference>
<dbReference type="InterPro" id="IPR023393">
    <property type="entry name" value="START-like_dom_sf"/>
</dbReference>
<evidence type="ECO:0000259" key="1">
    <source>
        <dbReference type="Pfam" id="PF03364"/>
    </source>
</evidence>
<name>A0AAD8XXJ9_9STRA</name>
<comment type="caution">
    <text evidence="2">The sequence shown here is derived from an EMBL/GenBank/DDBJ whole genome shotgun (WGS) entry which is preliminary data.</text>
</comment>
<dbReference type="Proteomes" id="UP001224775">
    <property type="component" value="Unassembled WGS sequence"/>
</dbReference>
<organism evidence="2 3">
    <name type="scientific">Skeletonema marinoi</name>
    <dbReference type="NCBI Taxonomy" id="267567"/>
    <lineage>
        <taxon>Eukaryota</taxon>
        <taxon>Sar</taxon>
        <taxon>Stramenopiles</taxon>
        <taxon>Ochrophyta</taxon>
        <taxon>Bacillariophyta</taxon>
        <taxon>Coscinodiscophyceae</taxon>
        <taxon>Thalassiosirophycidae</taxon>
        <taxon>Thalassiosirales</taxon>
        <taxon>Skeletonemataceae</taxon>
        <taxon>Skeletonema</taxon>
        <taxon>Skeletonema marinoi-dohrnii complex</taxon>
    </lineage>
</organism>
<evidence type="ECO:0000313" key="3">
    <source>
        <dbReference type="Proteomes" id="UP001224775"/>
    </source>
</evidence>
<dbReference type="SUPFAM" id="SSF55961">
    <property type="entry name" value="Bet v1-like"/>
    <property type="match status" value="1"/>
</dbReference>
<evidence type="ECO:0000313" key="2">
    <source>
        <dbReference type="EMBL" id="KAK1735151.1"/>
    </source>
</evidence>
<dbReference type="PANTHER" id="PTHR33824">
    <property type="entry name" value="POLYKETIDE CYCLASE/DEHYDRASE AND LIPID TRANSPORT SUPERFAMILY PROTEIN"/>
    <property type="match status" value="1"/>
</dbReference>
<dbReference type="EMBL" id="JATAAI010000035">
    <property type="protein sequence ID" value="KAK1735151.1"/>
    <property type="molecule type" value="Genomic_DNA"/>
</dbReference>
<accession>A0AAD8XXJ9</accession>
<dbReference type="Gene3D" id="3.30.530.20">
    <property type="match status" value="1"/>
</dbReference>
<sequence>MVLNRSSCQYVVGYMMVVVIISRHHLVDSFDLSAAHYFRSLPPVGGFNPYRNDNLMERICPATVCRLVNDQTTSREIEVYNDQGMEFDMQDTSPNENNEIAINYASDEIEEEEVDDKALKNNKKKIECSASIMLPFSADVAFTAFSDLTRQPSWCKYLHSVEYIGLVNEDDDGTNDSDLLSQEVPLRSSKWTVGVKGLRFSWTASDTRIIRNKQISWASISGLKNIGSVVFTPSSSTSSSQSDSTTHMELCFIFVLPRVVSSLYRRLNIRKYTEDVMLADMLQRFRDVVIEEDL</sequence>
<reference evidence="2" key="1">
    <citation type="submission" date="2023-06" db="EMBL/GenBank/DDBJ databases">
        <title>Survivors Of The Sea: Transcriptome response of Skeletonema marinoi to long-term dormancy.</title>
        <authorList>
            <person name="Pinder M.I.M."/>
            <person name="Kourtchenko O."/>
            <person name="Robertson E.K."/>
            <person name="Larsson T."/>
            <person name="Maumus F."/>
            <person name="Osuna-Cruz C.M."/>
            <person name="Vancaester E."/>
            <person name="Stenow R."/>
            <person name="Vandepoele K."/>
            <person name="Ploug H."/>
            <person name="Bruchert V."/>
            <person name="Godhe A."/>
            <person name="Topel M."/>
        </authorList>
    </citation>
    <scope>NUCLEOTIDE SEQUENCE</scope>
    <source>
        <strain evidence="2">R05AC</strain>
    </source>
</reference>
<protein>
    <recommendedName>
        <fullName evidence="1">Coenzyme Q-binding protein COQ10 START domain-containing protein</fullName>
    </recommendedName>
</protein>